<sequence>MTGETKDIEFFVNDSVYVQVVSLALQEFSDLIPAKGRNVNVHQQEGTLTADIHIYGYYGDNLCVLARTVQEHVAAALQEMADPQTLEVHVTVDDVVLKEQS</sequence>
<dbReference type="KEGG" id="mhw:ACT01_07615"/>
<evidence type="ECO:0000313" key="5">
    <source>
        <dbReference type="Proteomes" id="UP001605989"/>
    </source>
</evidence>
<evidence type="ECO:0000313" key="2">
    <source>
        <dbReference type="EMBL" id="MFG6272395.1"/>
    </source>
</evidence>
<evidence type="ECO:0000313" key="4">
    <source>
        <dbReference type="Proteomes" id="UP000591071"/>
    </source>
</evidence>
<dbReference type="AlphaFoldDB" id="A0A848BWU9"/>
<dbReference type="Proteomes" id="UP001605989">
    <property type="component" value="Unassembled WGS sequence"/>
</dbReference>
<accession>A0A848BWU9</accession>
<dbReference type="InterPro" id="IPR005531">
    <property type="entry name" value="Asp23"/>
</dbReference>
<dbReference type="EMBL" id="JABAFG010000003">
    <property type="protein sequence ID" value="NME27517.1"/>
    <property type="molecule type" value="Genomic_DNA"/>
</dbReference>
<reference evidence="2 5" key="2">
    <citation type="submission" date="2024-10" db="EMBL/GenBank/DDBJ databases">
        <authorList>
            <person name="Sang B.-I."/>
            <person name="Prabhaharan D."/>
        </authorList>
    </citation>
    <scope>NUCLEOTIDE SEQUENCE [LARGE SCALE GENOMIC DNA]</scope>
    <source>
        <strain evidence="2 5">MH</strain>
    </source>
</reference>
<evidence type="ECO:0000313" key="3">
    <source>
        <dbReference type="EMBL" id="NME27517.1"/>
    </source>
</evidence>
<comment type="similarity">
    <text evidence="1">Belongs to the asp23 family.</text>
</comment>
<name>A0A848BWU9_9FIRM</name>
<dbReference type="OrthoDB" id="9793465at2"/>
<evidence type="ECO:0000256" key="1">
    <source>
        <dbReference type="ARBA" id="ARBA00005721"/>
    </source>
</evidence>
<proteinExistence type="inferred from homology"/>
<organism evidence="3 4">
    <name type="scientific">Megasphaera hexanoica</name>
    <dbReference type="NCBI Taxonomy" id="1675036"/>
    <lineage>
        <taxon>Bacteria</taxon>
        <taxon>Bacillati</taxon>
        <taxon>Bacillota</taxon>
        <taxon>Negativicutes</taxon>
        <taxon>Veillonellales</taxon>
        <taxon>Veillonellaceae</taxon>
        <taxon>Megasphaera</taxon>
    </lineage>
</organism>
<dbReference type="RefSeq" id="WP_075581134.1">
    <property type="nucleotide sequence ID" value="NZ_CP011940.1"/>
</dbReference>
<dbReference type="Proteomes" id="UP000591071">
    <property type="component" value="Unassembled WGS sequence"/>
</dbReference>
<protein>
    <submittedName>
        <fullName evidence="3">Asp23/Gls24 family envelope stress response protein</fullName>
    </submittedName>
</protein>
<comment type="caution">
    <text evidence="3">The sequence shown here is derived from an EMBL/GenBank/DDBJ whole genome shotgun (WGS) entry which is preliminary data.</text>
</comment>
<dbReference type="Pfam" id="PF03780">
    <property type="entry name" value="Asp23"/>
    <property type="match status" value="1"/>
</dbReference>
<dbReference type="EMBL" id="JBIEKR010000003">
    <property type="protein sequence ID" value="MFG6272395.1"/>
    <property type="molecule type" value="Genomic_DNA"/>
</dbReference>
<reference evidence="3 4" key="1">
    <citation type="submission" date="2020-04" db="EMBL/GenBank/DDBJ databases">
        <authorList>
            <person name="Hitch T.C.A."/>
            <person name="Wylensek D."/>
            <person name="Clavel T."/>
        </authorList>
    </citation>
    <scope>NUCLEOTIDE SEQUENCE [LARGE SCALE GENOMIC DNA]</scope>
    <source>
        <strain evidence="3 4">Oil-RF-744-FAT-WT-6-1</strain>
    </source>
</reference>
<keyword evidence="5" id="KW-1185">Reference proteome</keyword>
<gene>
    <name evidence="2" type="ORF">ACGTZG_04260</name>
    <name evidence="3" type="ORF">HF872_02575</name>
</gene>